<feature type="transmembrane region" description="Helical" evidence="5">
    <location>
        <begin position="496"/>
        <end position="520"/>
    </location>
</feature>
<feature type="transmembrane region" description="Helical" evidence="5">
    <location>
        <begin position="230"/>
        <end position="252"/>
    </location>
</feature>
<evidence type="ECO:0000313" key="6">
    <source>
        <dbReference type="EMBL" id="CAE8704505.1"/>
    </source>
</evidence>
<dbReference type="AlphaFoldDB" id="A0A813KIK5"/>
<feature type="transmembrane region" description="Helical" evidence="5">
    <location>
        <begin position="472"/>
        <end position="490"/>
    </location>
</feature>
<gene>
    <name evidence="6" type="ORF">PGLA2088_LOCUS33213</name>
</gene>
<feature type="transmembrane region" description="Helical" evidence="5">
    <location>
        <begin position="188"/>
        <end position="210"/>
    </location>
</feature>
<keyword evidence="2 5" id="KW-0812">Transmembrane</keyword>
<comment type="subcellular location">
    <subcellularLocation>
        <location evidence="1">Membrane</location>
        <topology evidence="1">Multi-pass membrane protein</topology>
    </subcellularLocation>
</comment>
<feature type="transmembrane region" description="Helical" evidence="5">
    <location>
        <begin position="557"/>
        <end position="579"/>
    </location>
</feature>
<feature type="transmembrane region" description="Helical" evidence="5">
    <location>
        <begin position="400"/>
        <end position="422"/>
    </location>
</feature>
<keyword evidence="3 5" id="KW-1133">Transmembrane helix</keyword>
<dbReference type="Proteomes" id="UP000626109">
    <property type="component" value="Unassembled WGS sequence"/>
</dbReference>
<evidence type="ECO:0000256" key="3">
    <source>
        <dbReference type="ARBA" id="ARBA00022989"/>
    </source>
</evidence>
<feature type="transmembrane region" description="Helical" evidence="5">
    <location>
        <begin position="302"/>
        <end position="322"/>
    </location>
</feature>
<comment type="caution">
    <text evidence="6">The sequence shown here is derived from an EMBL/GenBank/DDBJ whole genome shotgun (WGS) entry which is preliminary data.</text>
</comment>
<feature type="transmembrane region" description="Helical" evidence="5">
    <location>
        <begin position="442"/>
        <end position="460"/>
    </location>
</feature>
<dbReference type="Gene3D" id="1.20.1250.20">
    <property type="entry name" value="MFS general substrate transporter like domains"/>
    <property type="match status" value="1"/>
</dbReference>
<dbReference type="GO" id="GO:0046943">
    <property type="term" value="F:carboxylic acid transmembrane transporter activity"/>
    <property type="evidence" value="ECO:0007669"/>
    <property type="project" value="TreeGrafter"/>
</dbReference>
<dbReference type="PANTHER" id="PTHR23508">
    <property type="entry name" value="CARBOXYLIC ACID TRANSPORTER PROTEIN HOMOLOG"/>
    <property type="match status" value="1"/>
</dbReference>
<feature type="transmembrane region" description="Helical" evidence="5">
    <location>
        <begin position="532"/>
        <end position="551"/>
    </location>
</feature>
<evidence type="ECO:0000313" key="7">
    <source>
        <dbReference type="Proteomes" id="UP000626109"/>
    </source>
</evidence>
<keyword evidence="4 5" id="KW-0472">Membrane</keyword>
<dbReference type="InterPro" id="IPR036259">
    <property type="entry name" value="MFS_trans_sf"/>
</dbReference>
<reference evidence="6" key="1">
    <citation type="submission" date="2021-02" db="EMBL/GenBank/DDBJ databases">
        <authorList>
            <person name="Dougan E. K."/>
            <person name="Rhodes N."/>
            <person name="Thang M."/>
            <person name="Chan C."/>
        </authorList>
    </citation>
    <scope>NUCLEOTIDE SEQUENCE</scope>
</reference>
<dbReference type="PANTHER" id="PTHR23508:SF10">
    <property type="entry name" value="CARBOXYLIC ACID TRANSPORTER PROTEIN HOMOLOG"/>
    <property type="match status" value="1"/>
</dbReference>
<dbReference type="EMBL" id="CAJNNW010030793">
    <property type="protein sequence ID" value="CAE8704505.1"/>
    <property type="molecule type" value="Genomic_DNA"/>
</dbReference>
<dbReference type="GO" id="GO:0005886">
    <property type="term" value="C:plasma membrane"/>
    <property type="evidence" value="ECO:0007669"/>
    <property type="project" value="TreeGrafter"/>
</dbReference>
<protein>
    <recommendedName>
        <fullName evidence="8">Major facilitator superfamily (MFS) profile domain-containing protein</fullName>
    </recommendedName>
</protein>
<evidence type="ECO:0008006" key="8">
    <source>
        <dbReference type="Google" id="ProtNLM"/>
    </source>
</evidence>
<evidence type="ECO:0000256" key="1">
    <source>
        <dbReference type="ARBA" id="ARBA00004141"/>
    </source>
</evidence>
<organism evidence="6 7">
    <name type="scientific">Polarella glacialis</name>
    <name type="common">Dinoflagellate</name>
    <dbReference type="NCBI Taxonomy" id="89957"/>
    <lineage>
        <taxon>Eukaryota</taxon>
        <taxon>Sar</taxon>
        <taxon>Alveolata</taxon>
        <taxon>Dinophyceae</taxon>
        <taxon>Suessiales</taxon>
        <taxon>Suessiaceae</taxon>
        <taxon>Polarella</taxon>
    </lineage>
</organism>
<dbReference type="SUPFAM" id="SSF103473">
    <property type="entry name" value="MFS general substrate transporter"/>
    <property type="match status" value="1"/>
</dbReference>
<name>A0A813KIK5_POLGL</name>
<feature type="non-terminal residue" evidence="6">
    <location>
        <position position="606"/>
    </location>
</feature>
<evidence type="ECO:0000256" key="2">
    <source>
        <dbReference type="ARBA" id="ARBA00022692"/>
    </source>
</evidence>
<evidence type="ECO:0000256" key="5">
    <source>
        <dbReference type="SAM" id="Phobius"/>
    </source>
</evidence>
<proteinExistence type="predicted"/>
<accession>A0A813KIK5</accession>
<feature type="transmembrane region" description="Helical" evidence="5">
    <location>
        <begin position="273"/>
        <end position="296"/>
    </location>
</feature>
<evidence type="ECO:0000256" key="4">
    <source>
        <dbReference type="ARBA" id="ARBA00023136"/>
    </source>
</evidence>
<sequence length="606" mass="65903">VKANAEMKIQAGEAARLESVCVKLRSEVVAALARAEVAEKAATQAAAERQVALAASELTEEEVRRLVRTGGTAPPRGGDVKRLQQALGDCSEEPELEGFDRIQFDLEQALRTPTPSKVRPAEAEELPQASPAPSLFADIWGSIEVVRAVVMESYATAPLAAGEETKGKHVSLSKAMEGIGLMAYHWRVITLVWVIWAMCGWSATSVVFLLDAAGERDSDWVQLTSLEDVMTMGARSLALLAVSALSCLANIASGSLSDMTGRIWWLPVRYRGFFLVSLHGVWNIGRCGVTAVWLGYPPDEYWVEFCAAVSLFPLLVALFLRWHGREFESPRWLAVNGNSEGCIALLRLAADSKPPKDQKLPRGWDDPARLTLDTNSAAVTTTASSQNWHERLSELMQPELRFLVCVCGIWTFGLFFVSQVFFNWLITYFKKIGAGAAVSPSMMAAPIANIVVNIALMIGGPGRCIVDSCPRVPLLQAGFIGFAFFISLLAATTNKYALVGIVFMSQIFEQIIWSVGGVYLTEAFPTAVRASSQGAVMAFGSCGAIASAGLVGLLMEIWVYLPIVTMASLLCACCLATFLMKEISGEALITEQWRHQRKAAPEMYMV</sequence>